<dbReference type="SMART" id="SM01208">
    <property type="entry name" value="G5"/>
    <property type="match status" value="1"/>
</dbReference>
<dbReference type="EMBL" id="CP002360">
    <property type="protein sequence ID" value="AEE95592.1"/>
    <property type="molecule type" value="Genomic_DNA"/>
</dbReference>
<feature type="transmembrane region" description="Helical" evidence="2">
    <location>
        <begin position="17"/>
        <end position="39"/>
    </location>
</feature>
<evidence type="ECO:0000313" key="5">
    <source>
        <dbReference type="Proteomes" id="UP000008457"/>
    </source>
</evidence>
<organism evidence="4 5">
    <name type="scientific">Mahella australiensis (strain DSM 15567 / CIP 107919 / 50-1 BON)</name>
    <dbReference type="NCBI Taxonomy" id="697281"/>
    <lineage>
        <taxon>Bacteria</taxon>
        <taxon>Bacillati</taxon>
        <taxon>Bacillota</taxon>
        <taxon>Clostridia</taxon>
        <taxon>Thermoanaerobacterales</taxon>
        <taxon>Thermoanaerobacterales Family IV. Incertae Sedis</taxon>
        <taxon>Mahella</taxon>
    </lineage>
</organism>
<dbReference type="PANTHER" id="PTHR35788">
    <property type="entry name" value="EXPORTED PROTEIN-RELATED"/>
    <property type="match status" value="1"/>
</dbReference>
<dbReference type="InterPro" id="IPR007391">
    <property type="entry name" value="Vancomycin_resist_VanW"/>
</dbReference>
<evidence type="ECO:0000259" key="3">
    <source>
        <dbReference type="PROSITE" id="PS51109"/>
    </source>
</evidence>
<dbReference type="eggNOG" id="COG2720">
    <property type="taxonomic scope" value="Bacteria"/>
</dbReference>
<dbReference type="Proteomes" id="UP000008457">
    <property type="component" value="Chromosome"/>
</dbReference>
<dbReference type="PANTHER" id="PTHR35788:SF1">
    <property type="entry name" value="EXPORTED PROTEIN"/>
    <property type="match status" value="1"/>
</dbReference>
<keyword evidence="5" id="KW-1185">Reference proteome</keyword>
<dbReference type="Pfam" id="PF07501">
    <property type="entry name" value="G5"/>
    <property type="match status" value="1"/>
</dbReference>
<keyword evidence="2" id="KW-1133">Transmembrane helix</keyword>
<dbReference type="RefSeq" id="WP_013780025.1">
    <property type="nucleotide sequence ID" value="NC_015520.1"/>
</dbReference>
<accession>F3ZY67</accession>
<evidence type="ECO:0000256" key="1">
    <source>
        <dbReference type="ARBA" id="ARBA00022729"/>
    </source>
</evidence>
<gene>
    <name evidence="4" type="ordered locus">Mahau_0376</name>
</gene>
<dbReference type="Gene3D" id="2.20.230.10">
    <property type="entry name" value="Resuscitation-promoting factor rpfb"/>
    <property type="match status" value="1"/>
</dbReference>
<keyword evidence="1" id="KW-0732">Signal</keyword>
<dbReference type="Pfam" id="PF12229">
    <property type="entry name" value="PG_binding_4"/>
    <property type="match status" value="1"/>
</dbReference>
<sequence length="479" mass="53397">MSVQASSVPVHKKKTWIIWWIIVFVLLVIAGAAAGIGMANIKGILDAQTFYWNVSVDGIDLTGMTKDQAMAIIGQARQADLDKIKLQLQYQDKSWGFDYKDIAASYDVEQQIEKAYAVGRQGNAIERLKEIYTVKQQGAAFHTTFTYDISLLKDDVEAIAKELEIKPVDATVKFTPNVSAANRFKFTEERIGRKMDVDKAMEALSAAVKNNRYEPIELVVNKVQPKVFVNDLKKATSLVAEFSTPLGNSTPDRVTNIRLASGAFNGEVVQPGEVFSINEATGERTRAKGYRDAKVFKEGGKVIEDDLAGGVCQVSSTLYNAVLMSGLEIVERYHHSRQTSYIDLGRDATISYGAADFKFKNNRKTPVFLERTVANGKLTVRIYGEPLPNGQRIAIRSEIYDVVPAPAPKMIVDKTLKPGEKVEEVVGTDGYRTRTYKIVYDKNGRRLSSTVITKDYYKPIQGVIRYNPEKPQPQPETDQ</sequence>
<dbReference type="AlphaFoldDB" id="F3ZY67"/>
<dbReference type="InterPro" id="IPR052913">
    <property type="entry name" value="Glycopeptide_resist_protein"/>
</dbReference>
<name>F3ZY67_MAHA5</name>
<protein>
    <submittedName>
        <fullName evidence="4">VanW family protein</fullName>
    </submittedName>
</protein>
<dbReference type="HOGENOM" id="CLU_011572_2_1_9"/>
<dbReference type="Pfam" id="PF04294">
    <property type="entry name" value="VanW"/>
    <property type="match status" value="1"/>
</dbReference>
<reference evidence="4 5" key="2">
    <citation type="journal article" date="2011" name="Stand. Genomic Sci.">
        <title>Complete genome sequence of Mahella australiensis type strain (50-1 BON).</title>
        <authorList>
            <person name="Sikorski J."/>
            <person name="Teshima H."/>
            <person name="Nolan M."/>
            <person name="Lucas S."/>
            <person name="Hammon N."/>
            <person name="Deshpande S."/>
            <person name="Cheng J.F."/>
            <person name="Pitluck S."/>
            <person name="Liolios K."/>
            <person name="Pagani I."/>
            <person name="Ivanova N."/>
            <person name="Huntemann M."/>
            <person name="Mavromatis K."/>
            <person name="Ovchinikova G."/>
            <person name="Pati A."/>
            <person name="Tapia R."/>
            <person name="Han C."/>
            <person name="Goodwin L."/>
            <person name="Chen A."/>
            <person name="Palaniappan K."/>
            <person name="Land M."/>
            <person name="Hauser L."/>
            <person name="Ngatchou-Djao O.D."/>
            <person name="Rohde M."/>
            <person name="Pukall R."/>
            <person name="Spring S."/>
            <person name="Abt B."/>
            <person name="Goker M."/>
            <person name="Detter J.C."/>
            <person name="Woyke T."/>
            <person name="Bristow J."/>
            <person name="Markowitz V."/>
            <person name="Hugenholtz P."/>
            <person name="Eisen J.A."/>
            <person name="Kyrpides N.C."/>
            <person name="Klenk H.P."/>
            <person name="Lapidus A."/>
        </authorList>
    </citation>
    <scope>NUCLEOTIDE SEQUENCE [LARGE SCALE GENOMIC DNA]</scope>
    <source>
        <strain evidence="5">DSM 15567 / CIP 107919 / 50-1 BON</strain>
    </source>
</reference>
<dbReference type="InterPro" id="IPR011098">
    <property type="entry name" value="G5_dom"/>
</dbReference>
<feature type="domain" description="G5" evidence="3">
    <location>
        <begin position="390"/>
        <end position="470"/>
    </location>
</feature>
<evidence type="ECO:0000313" key="4">
    <source>
        <dbReference type="EMBL" id="AEE95592.1"/>
    </source>
</evidence>
<dbReference type="OrthoDB" id="9797191at2"/>
<dbReference type="STRING" id="697281.Mahau_0376"/>
<dbReference type="PROSITE" id="PS51109">
    <property type="entry name" value="G5"/>
    <property type="match status" value="1"/>
</dbReference>
<proteinExistence type="predicted"/>
<dbReference type="InterPro" id="IPR022029">
    <property type="entry name" value="YoaR-like_PG-bd"/>
</dbReference>
<keyword evidence="2" id="KW-0812">Transmembrane</keyword>
<reference evidence="5" key="1">
    <citation type="submission" date="2010-11" db="EMBL/GenBank/DDBJ databases">
        <title>The complete genome of Mahella australiensis DSM 15567.</title>
        <authorList>
            <consortium name="US DOE Joint Genome Institute (JGI-PGF)"/>
            <person name="Lucas S."/>
            <person name="Copeland A."/>
            <person name="Lapidus A."/>
            <person name="Bruce D."/>
            <person name="Goodwin L."/>
            <person name="Pitluck S."/>
            <person name="Kyrpides N."/>
            <person name="Mavromatis K."/>
            <person name="Pagani I."/>
            <person name="Ivanova N."/>
            <person name="Teshima H."/>
            <person name="Brettin T."/>
            <person name="Detter J.C."/>
            <person name="Han C."/>
            <person name="Tapia R."/>
            <person name="Land M."/>
            <person name="Hauser L."/>
            <person name="Markowitz V."/>
            <person name="Cheng J.-F."/>
            <person name="Hugenholtz P."/>
            <person name="Woyke T."/>
            <person name="Wu D."/>
            <person name="Spring S."/>
            <person name="Pukall R."/>
            <person name="Steenblock K."/>
            <person name="Schneider S."/>
            <person name="Klenk H.-P."/>
            <person name="Eisen J.A."/>
        </authorList>
    </citation>
    <scope>NUCLEOTIDE SEQUENCE [LARGE SCALE GENOMIC DNA]</scope>
    <source>
        <strain evidence="5">DSM 15567 / CIP 107919 / 50-1 BON</strain>
    </source>
</reference>
<evidence type="ECO:0000256" key="2">
    <source>
        <dbReference type="SAM" id="Phobius"/>
    </source>
</evidence>
<dbReference type="KEGG" id="mas:Mahau_0376"/>
<keyword evidence="2" id="KW-0472">Membrane</keyword>